<evidence type="ECO:0000313" key="2">
    <source>
        <dbReference type="EMBL" id="VAW06099.1"/>
    </source>
</evidence>
<sequence>MTTADELIADYRRNTWIIREQNKGLTHTQALTQPPYNINCMNWVLGHILASRDDVLTMVGADPLFGSRAGPYTRESEPITEDGPGVVSLDDLIDLVGKSQHALATALSDSGDPLTTSVGDEETLAERIRFLLWHDTYHTGQTDLLRQMSGMNDAIIT</sequence>
<gene>
    <name evidence="2" type="ORF">MNBD_ACTINO02-214</name>
</gene>
<proteinExistence type="predicted"/>
<dbReference type="EMBL" id="UOEK01000337">
    <property type="protein sequence ID" value="VAW06099.1"/>
    <property type="molecule type" value="Genomic_DNA"/>
</dbReference>
<dbReference type="InterPro" id="IPR034660">
    <property type="entry name" value="DinB/YfiT-like"/>
</dbReference>
<dbReference type="AlphaFoldDB" id="A0A3B0T161"/>
<organism evidence="2">
    <name type="scientific">hydrothermal vent metagenome</name>
    <dbReference type="NCBI Taxonomy" id="652676"/>
    <lineage>
        <taxon>unclassified sequences</taxon>
        <taxon>metagenomes</taxon>
        <taxon>ecological metagenomes</taxon>
    </lineage>
</organism>
<dbReference type="InterPro" id="IPR024775">
    <property type="entry name" value="DinB-like"/>
</dbReference>
<evidence type="ECO:0000259" key="1">
    <source>
        <dbReference type="Pfam" id="PF12867"/>
    </source>
</evidence>
<feature type="domain" description="DinB-like" evidence="1">
    <location>
        <begin position="24"/>
        <end position="141"/>
    </location>
</feature>
<protein>
    <recommendedName>
        <fullName evidence="1">DinB-like domain-containing protein</fullName>
    </recommendedName>
</protein>
<dbReference type="SUPFAM" id="SSF109854">
    <property type="entry name" value="DinB/YfiT-like putative metalloenzymes"/>
    <property type="match status" value="1"/>
</dbReference>
<reference evidence="2" key="1">
    <citation type="submission" date="2018-06" db="EMBL/GenBank/DDBJ databases">
        <authorList>
            <person name="Zhirakovskaya E."/>
        </authorList>
    </citation>
    <scope>NUCLEOTIDE SEQUENCE</scope>
</reference>
<dbReference type="Pfam" id="PF12867">
    <property type="entry name" value="DinB_2"/>
    <property type="match status" value="1"/>
</dbReference>
<name>A0A3B0T161_9ZZZZ</name>
<dbReference type="Gene3D" id="1.20.120.450">
    <property type="entry name" value="dinb family like domain"/>
    <property type="match status" value="1"/>
</dbReference>
<accession>A0A3B0T161</accession>